<evidence type="ECO:0000313" key="1">
    <source>
        <dbReference type="EMBL" id="KAE9150401.1"/>
    </source>
</evidence>
<dbReference type="Proteomes" id="UP000440732">
    <property type="component" value="Unassembled WGS sequence"/>
</dbReference>
<accession>A0A6A3UIL3</accession>
<sequence length="213" mass="23731">MSKNSDICRAFFSSMPDFYFNCKYCGAVRGQKASSGYGNPVSHLNGKRPGYEADYLAQASSMTGNLHSYGFPISSKTVLKYLAATTKAVEKAIAAVIPTDFGAMFDGCFIVKHAASTWFLMVWGATRTPVSFSSRSASWRRNRSELRRHTGLAPLRANATQWGSTFTMPERYVRIRDEIKRVDAVYDLVLKPAAHRRIVALTETLKTFNSVCK</sequence>
<gene>
    <name evidence="1" type="ORF">PF006_g5225</name>
</gene>
<dbReference type="EMBL" id="QXGA01000192">
    <property type="protein sequence ID" value="KAE9150401.1"/>
    <property type="molecule type" value="Genomic_DNA"/>
</dbReference>
<comment type="caution">
    <text evidence="1">The sequence shown here is derived from an EMBL/GenBank/DDBJ whole genome shotgun (WGS) entry which is preliminary data.</text>
</comment>
<evidence type="ECO:0008006" key="3">
    <source>
        <dbReference type="Google" id="ProtNLM"/>
    </source>
</evidence>
<dbReference type="PANTHER" id="PTHR40866:SF1">
    <property type="entry name" value="BED-TYPE DOMAIN-CONTAINING PROTEIN"/>
    <property type="match status" value="1"/>
</dbReference>
<name>A0A6A3UIL3_9STRA</name>
<reference evidence="1 2" key="1">
    <citation type="submission" date="2018-08" db="EMBL/GenBank/DDBJ databases">
        <title>Genomic investigation of the strawberry pathogen Phytophthora fragariae indicates pathogenicity is determined by transcriptional variation in three key races.</title>
        <authorList>
            <person name="Adams T.M."/>
            <person name="Armitage A.D."/>
            <person name="Sobczyk M.K."/>
            <person name="Bates H.J."/>
            <person name="Dunwell J.M."/>
            <person name="Nellist C.F."/>
            <person name="Harrison R.J."/>
        </authorList>
    </citation>
    <scope>NUCLEOTIDE SEQUENCE [LARGE SCALE GENOMIC DNA]</scope>
    <source>
        <strain evidence="1 2">NOV-5</strain>
    </source>
</reference>
<dbReference type="AlphaFoldDB" id="A0A6A3UIL3"/>
<evidence type="ECO:0000313" key="2">
    <source>
        <dbReference type="Proteomes" id="UP000440732"/>
    </source>
</evidence>
<organism evidence="1 2">
    <name type="scientific">Phytophthora fragariae</name>
    <dbReference type="NCBI Taxonomy" id="53985"/>
    <lineage>
        <taxon>Eukaryota</taxon>
        <taxon>Sar</taxon>
        <taxon>Stramenopiles</taxon>
        <taxon>Oomycota</taxon>
        <taxon>Peronosporomycetes</taxon>
        <taxon>Peronosporales</taxon>
        <taxon>Peronosporaceae</taxon>
        <taxon>Phytophthora</taxon>
    </lineage>
</organism>
<proteinExistence type="predicted"/>
<dbReference type="PANTHER" id="PTHR40866">
    <property type="entry name" value="BED-TYPE DOMAIN-CONTAINING PROTEIN"/>
    <property type="match status" value="1"/>
</dbReference>
<protein>
    <recommendedName>
        <fullName evidence="3">BED-type domain-containing protein</fullName>
    </recommendedName>
</protein>